<evidence type="ECO:0000256" key="3">
    <source>
        <dbReference type="SAM" id="Coils"/>
    </source>
</evidence>
<dbReference type="PANTHER" id="PTHR34598:SF3">
    <property type="entry name" value="OXIDOREDUCTASE AN1597"/>
    <property type="match status" value="1"/>
</dbReference>
<dbReference type="GeneID" id="27314116"/>
<evidence type="ECO:0000313" key="5">
    <source>
        <dbReference type="EMBL" id="KIW02705.1"/>
    </source>
</evidence>
<comment type="similarity">
    <text evidence="2">Belongs to the asaB hydroxylase/desaturase family.</text>
</comment>
<evidence type="ECO:0000313" key="6">
    <source>
        <dbReference type="Proteomes" id="UP000053259"/>
    </source>
</evidence>
<proteinExistence type="inferred from homology"/>
<reference evidence="5 6" key="1">
    <citation type="submission" date="2015-01" db="EMBL/GenBank/DDBJ databases">
        <title>The Genome Sequence of Ochroconis gallopava CBS43764.</title>
        <authorList>
            <consortium name="The Broad Institute Genomics Platform"/>
            <person name="Cuomo C."/>
            <person name="de Hoog S."/>
            <person name="Gorbushina A."/>
            <person name="Stielow B."/>
            <person name="Teixiera M."/>
            <person name="Abouelleil A."/>
            <person name="Chapman S.B."/>
            <person name="Priest M."/>
            <person name="Young S.K."/>
            <person name="Wortman J."/>
            <person name="Nusbaum C."/>
            <person name="Birren B."/>
        </authorList>
    </citation>
    <scope>NUCLEOTIDE SEQUENCE [LARGE SCALE GENOMIC DNA]</scope>
    <source>
        <strain evidence="5 6">CBS 43764</strain>
    </source>
</reference>
<gene>
    <name evidence="5" type="ORF">PV09_06143</name>
</gene>
<dbReference type="PANTHER" id="PTHR34598">
    <property type="entry name" value="BLL6449 PROTEIN"/>
    <property type="match status" value="1"/>
</dbReference>
<protein>
    <submittedName>
        <fullName evidence="5">Uncharacterized protein</fullName>
    </submittedName>
</protein>
<dbReference type="VEuPathDB" id="FungiDB:PV09_06143"/>
<dbReference type="HOGENOM" id="CLU_534424_0_0_1"/>
<dbReference type="RefSeq" id="XP_016212574.1">
    <property type="nucleotide sequence ID" value="XM_016359738.1"/>
</dbReference>
<feature type="region of interest" description="Disordered" evidence="4">
    <location>
        <begin position="395"/>
        <end position="423"/>
    </location>
</feature>
<dbReference type="GO" id="GO:0016491">
    <property type="term" value="F:oxidoreductase activity"/>
    <property type="evidence" value="ECO:0007669"/>
    <property type="project" value="UniProtKB-KW"/>
</dbReference>
<feature type="region of interest" description="Disordered" evidence="4">
    <location>
        <begin position="1"/>
        <end position="40"/>
    </location>
</feature>
<keyword evidence="3" id="KW-0175">Coiled coil</keyword>
<sequence length="510" mass="58499">MPHATDLEESSSGHVPPTLNEAERTTDLSPADAGPVSPRDVKAQLHYLSPSVEYSKSKPPIQIVTRSSTTRDPRTTVRIAQGPVETIHDVRGREHEFTLDQNGFRFVRNRCRFQDWESRDGIWNQYVEELKDVVAEEFGGREGGVDEIIAFHEGKRGSNKEWKQAKDGQRTNPFARQVHVDQSEPTIRRIVKEKTDIKGDWLWKGRVRQVNAWRPLYHPVYDCGLCVADATTVRDEDLIEAHRLRESDGTFLDTMGVVKYREGRDWYYKSRMDPDDVVLFMGYDSDCKRGYREGTGFTLHSAFDIPDPPPGSPPRASIEVRLLIFTWPREPLVIPRPLAGMLTTQVPPRSEEVYQTHHTANLEVEEAPHHVVTFPDDDGTDVQIDLNEYDPIESDLLTRRDSRSSASYSPRRRSSSFTRSSSISLEEDVTESQVLAMADQRVVDLKRQIEEMKQLLQGAIKTKAMMQNPENRKRMALLINARRSDEIGRQRLELARRLRCSLSEDVFFDL</sequence>
<dbReference type="Proteomes" id="UP000053259">
    <property type="component" value="Unassembled WGS sequence"/>
</dbReference>
<organism evidence="5 6">
    <name type="scientific">Verruconis gallopava</name>
    <dbReference type="NCBI Taxonomy" id="253628"/>
    <lineage>
        <taxon>Eukaryota</taxon>
        <taxon>Fungi</taxon>
        <taxon>Dikarya</taxon>
        <taxon>Ascomycota</taxon>
        <taxon>Pezizomycotina</taxon>
        <taxon>Dothideomycetes</taxon>
        <taxon>Pleosporomycetidae</taxon>
        <taxon>Venturiales</taxon>
        <taxon>Sympoventuriaceae</taxon>
        <taxon>Verruconis</taxon>
    </lineage>
</organism>
<evidence type="ECO:0000256" key="2">
    <source>
        <dbReference type="ARBA" id="ARBA00023604"/>
    </source>
</evidence>
<evidence type="ECO:0000256" key="1">
    <source>
        <dbReference type="ARBA" id="ARBA00023002"/>
    </source>
</evidence>
<dbReference type="InParanoid" id="A0A0D2A7Z3"/>
<feature type="coiled-coil region" evidence="3">
    <location>
        <begin position="435"/>
        <end position="462"/>
    </location>
</feature>
<dbReference type="NCBIfam" id="NF041278">
    <property type="entry name" value="CmcJ_NvfI_EfuI"/>
    <property type="match status" value="1"/>
</dbReference>
<dbReference type="OrthoDB" id="412788at2759"/>
<dbReference type="EMBL" id="KN847548">
    <property type="protein sequence ID" value="KIW02705.1"/>
    <property type="molecule type" value="Genomic_DNA"/>
</dbReference>
<evidence type="ECO:0000256" key="4">
    <source>
        <dbReference type="SAM" id="MobiDB-lite"/>
    </source>
</evidence>
<name>A0A0D2A7Z3_9PEZI</name>
<accession>A0A0D2A7Z3</accession>
<feature type="compositionally biased region" description="Low complexity" evidence="4">
    <location>
        <begin position="404"/>
        <end position="423"/>
    </location>
</feature>
<keyword evidence="6" id="KW-1185">Reference proteome</keyword>
<dbReference type="STRING" id="253628.A0A0D2A7Z3"/>
<keyword evidence="1" id="KW-0560">Oxidoreductase</keyword>
<dbReference type="InterPro" id="IPR044053">
    <property type="entry name" value="AsaB-like"/>
</dbReference>
<dbReference type="AlphaFoldDB" id="A0A0D2A7Z3"/>